<feature type="transmembrane region" description="Helical" evidence="8">
    <location>
        <begin position="173"/>
        <end position="197"/>
    </location>
</feature>
<comment type="similarity">
    <text evidence="2 7">Belongs to the MIP/aquaporin (TC 1.A.8) family.</text>
</comment>
<dbReference type="InterPro" id="IPR050363">
    <property type="entry name" value="MIP/Aquaporin"/>
</dbReference>
<evidence type="ECO:0000256" key="8">
    <source>
        <dbReference type="SAM" id="Phobius"/>
    </source>
</evidence>
<dbReference type="GO" id="GO:0005886">
    <property type="term" value="C:plasma membrane"/>
    <property type="evidence" value="ECO:0007669"/>
    <property type="project" value="TreeGrafter"/>
</dbReference>
<keyword evidence="5 8" id="KW-1133">Transmembrane helix</keyword>
<dbReference type="InterPro" id="IPR022357">
    <property type="entry name" value="MIP_CS"/>
</dbReference>
<dbReference type="PROSITE" id="PS00221">
    <property type="entry name" value="MIP"/>
    <property type="match status" value="1"/>
</dbReference>
<evidence type="ECO:0000256" key="6">
    <source>
        <dbReference type="ARBA" id="ARBA00023136"/>
    </source>
</evidence>
<protein>
    <submittedName>
        <fullName evidence="9">Major intrinsic protein</fullName>
    </submittedName>
</protein>
<evidence type="ECO:0000256" key="3">
    <source>
        <dbReference type="ARBA" id="ARBA00022448"/>
    </source>
</evidence>
<keyword evidence="3 7" id="KW-0813">Transport</keyword>
<feature type="transmembrane region" description="Helical" evidence="8">
    <location>
        <begin position="85"/>
        <end position="104"/>
    </location>
</feature>
<dbReference type="PRINTS" id="PR00783">
    <property type="entry name" value="MINTRINSICP"/>
</dbReference>
<dbReference type="PANTHER" id="PTHR43829">
    <property type="entry name" value="AQUAPORIN OR AQUAGLYCEROPORIN RELATED"/>
    <property type="match status" value="1"/>
</dbReference>
<dbReference type="EMBL" id="LR134510">
    <property type="protein sequence ID" value="VEJ09345.1"/>
    <property type="molecule type" value="Genomic_DNA"/>
</dbReference>
<dbReference type="InterPro" id="IPR000425">
    <property type="entry name" value="MIP"/>
</dbReference>
<keyword evidence="6 8" id="KW-0472">Membrane</keyword>
<keyword evidence="10" id="KW-1185">Reference proteome</keyword>
<name>A0A448TTX5_9PAST</name>
<sequence length="248" mass="26378">MSPFVAELVSTALLILLGNGVVANCVLKDTKTGGGNWMVITTAWAFAVFIGVVVAGPISGAHMNPAVTIGLATAGLFPWSAVPGYILAQILGGMIGAFLVYWFFIDHFKITDNPALRRACFATEPAIRNYKVNYLNEIIGTFVLLFVIFYIAADAHITLPGNTVTTPIGLGSIGALPVAILVWVIGLSLGGTTGYAINPARDGAPRLVLTLLRRKLNTNPDWAYGWIPATAPIVGAIIAAWFYLILHL</sequence>
<feature type="transmembrane region" description="Helical" evidence="8">
    <location>
        <begin position="33"/>
        <end position="54"/>
    </location>
</feature>
<dbReference type="AlphaFoldDB" id="A0A448TTX5"/>
<reference evidence="9 10" key="1">
    <citation type="submission" date="2018-12" db="EMBL/GenBank/DDBJ databases">
        <authorList>
            <consortium name="Pathogen Informatics"/>
        </authorList>
    </citation>
    <scope>NUCLEOTIDE SEQUENCE [LARGE SCALE GENOMIC DNA]</scope>
    <source>
        <strain evidence="9 10">NCTC12871</strain>
    </source>
</reference>
<evidence type="ECO:0000256" key="5">
    <source>
        <dbReference type="ARBA" id="ARBA00022989"/>
    </source>
</evidence>
<feature type="transmembrane region" description="Helical" evidence="8">
    <location>
        <begin position="134"/>
        <end position="153"/>
    </location>
</feature>
<accession>A0A448TTX5</accession>
<dbReference type="OrthoDB" id="9807293at2"/>
<feature type="transmembrane region" description="Helical" evidence="8">
    <location>
        <begin position="223"/>
        <end position="246"/>
    </location>
</feature>
<evidence type="ECO:0000313" key="10">
    <source>
        <dbReference type="Proteomes" id="UP000279799"/>
    </source>
</evidence>
<keyword evidence="4 7" id="KW-0812">Transmembrane</keyword>
<dbReference type="Pfam" id="PF00230">
    <property type="entry name" value="MIP"/>
    <property type="match status" value="1"/>
</dbReference>
<dbReference type="SUPFAM" id="SSF81338">
    <property type="entry name" value="Aquaporin-like"/>
    <property type="match status" value="1"/>
</dbReference>
<dbReference type="KEGG" id="adp:NCTC12871_00794"/>
<comment type="subcellular location">
    <subcellularLocation>
        <location evidence="1">Membrane</location>
        <topology evidence="1">Multi-pass membrane protein</topology>
    </subcellularLocation>
</comment>
<dbReference type="Gene3D" id="1.20.1080.10">
    <property type="entry name" value="Glycerol uptake facilitator protein"/>
    <property type="match status" value="1"/>
</dbReference>
<evidence type="ECO:0000256" key="4">
    <source>
        <dbReference type="ARBA" id="ARBA00022692"/>
    </source>
</evidence>
<dbReference type="Proteomes" id="UP000279799">
    <property type="component" value="Chromosome"/>
</dbReference>
<evidence type="ECO:0000256" key="2">
    <source>
        <dbReference type="ARBA" id="ARBA00006175"/>
    </source>
</evidence>
<evidence type="ECO:0000256" key="1">
    <source>
        <dbReference type="ARBA" id="ARBA00004141"/>
    </source>
</evidence>
<proteinExistence type="inferred from homology"/>
<evidence type="ECO:0000313" key="9">
    <source>
        <dbReference type="EMBL" id="VEJ09345.1"/>
    </source>
</evidence>
<dbReference type="InterPro" id="IPR023271">
    <property type="entry name" value="Aquaporin-like"/>
</dbReference>
<dbReference type="RefSeq" id="WP_126599197.1">
    <property type="nucleotide sequence ID" value="NZ_LR134510.1"/>
</dbReference>
<organism evidence="9 10">
    <name type="scientific">Actinobacillus delphinicola</name>
    <dbReference type="NCBI Taxonomy" id="51161"/>
    <lineage>
        <taxon>Bacteria</taxon>
        <taxon>Pseudomonadati</taxon>
        <taxon>Pseudomonadota</taxon>
        <taxon>Gammaproteobacteria</taxon>
        <taxon>Pasteurellales</taxon>
        <taxon>Pasteurellaceae</taxon>
        <taxon>Actinobacillus</taxon>
    </lineage>
</organism>
<evidence type="ECO:0000256" key="7">
    <source>
        <dbReference type="RuleBase" id="RU000477"/>
    </source>
</evidence>
<dbReference type="PANTHER" id="PTHR43829:SF9">
    <property type="entry name" value="AQUAPORIN-9"/>
    <property type="match status" value="1"/>
</dbReference>
<dbReference type="GO" id="GO:0015254">
    <property type="term" value="F:glycerol channel activity"/>
    <property type="evidence" value="ECO:0007669"/>
    <property type="project" value="TreeGrafter"/>
</dbReference>
<gene>
    <name evidence="9" type="primary">gla</name>
    <name evidence="9" type="ORF">NCTC12871_00794</name>
</gene>